<organism evidence="1">
    <name type="scientific">Arundo donax</name>
    <name type="common">Giant reed</name>
    <name type="synonym">Donax arundinaceus</name>
    <dbReference type="NCBI Taxonomy" id="35708"/>
    <lineage>
        <taxon>Eukaryota</taxon>
        <taxon>Viridiplantae</taxon>
        <taxon>Streptophyta</taxon>
        <taxon>Embryophyta</taxon>
        <taxon>Tracheophyta</taxon>
        <taxon>Spermatophyta</taxon>
        <taxon>Magnoliopsida</taxon>
        <taxon>Liliopsida</taxon>
        <taxon>Poales</taxon>
        <taxon>Poaceae</taxon>
        <taxon>PACMAD clade</taxon>
        <taxon>Arundinoideae</taxon>
        <taxon>Arundineae</taxon>
        <taxon>Arundo</taxon>
    </lineage>
</organism>
<sequence length="37" mass="4337">MEEHSQNSTIIKHIIIHPFHCISMLSGYPLQYKSKPK</sequence>
<accession>A0A0A9FP01</accession>
<evidence type="ECO:0000313" key="1">
    <source>
        <dbReference type="EMBL" id="JAE13014.1"/>
    </source>
</evidence>
<name>A0A0A9FP01_ARUDO</name>
<dbReference type="AlphaFoldDB" id="A0A0A9FP01"/>
<dbReference type="EMBL" id="GBRH01184882">
    <property type="protein sequence ID" value="JAE13014.1"/>
    <property type="molecule type" value="Transcribed_RNA"/>
</dbReference>
<reference evidence="1" key="2">
    <citation type="journal article" date="2015" name="Data Brief">
        <title>Shoot transcriptome of the giant reed, Arundo donax.</title>
        <authorList>
            <person name="Barrero R.A."/>
            <person name="Guerrero F.D."/>
            <person name="Moolhuijzen P."/>
            <person name="Goolsby J.A."/>
            <person name="Tidwell J."/>
            <person name="Bellgard S.E."/>
            <person name="Bellgard M.I."/>
        </authorList>
    </citation>
    <scope>NUCLEOTIDE SEQUENCE</scope>
    <source>
        <tissue evidence="1">Shoot tissue taken approximately 20 cm above the soil surface</tissue>
    </source>
</reference>
<reference evidence="1" key="1">
    <citation type="submission" date="2014-09" db="EMBL/GenBank/DDBJ databases">
        <authorList>
            <person name="Magalhaes I.L.F."/>
            <person name="Oliveira U."/>
            <person name="Santos F.R."/>
            <person name="Vidigal T.H.D.A."/>
            <person name="Brescovit A.D."/>
            <person name="Santos A.J."/>
        </authorList>
    </citation>
    <scope>NUCLEOTIDE SEQUENCE</scope>
    <source>
        <tissue evidence="1">Shoot tissue taken approximately 20 cm above the soil surface</tissue>
    </source>
</reference>
<protein>
    <submittedName>
        <fullName evidence="1">Uncharacterized protein</fullName>
    </submittedName>
</protein>
<proteinExistence type="predicted"/>